<evidence type="ECO:0000313" key="3">
    <source>
        <dbReference type="EMBL" id="CAB4610392.1"/>
    </source>
</evidence>
<dbReference type="SUPFAM" id="SSF52518">
    <property type="entry name" value="Thiamin diphosphate-binding fold (THDP-binding)"/>
    <property type="match status" value="1"/>
</dbReference>
<dbReference type="Gene3D" id="3.40.50.920">
    <property type="match status" value="1"/>
</dbReference>
<gene>
    <name evidence="3" type="ORF">UFOPK1808_01331</name>
</gene>
<dbReference type="PANTHER" id="PTHR43825">
    <property type="entry name" value="PYRUVATE DEHYDROGENASE E1 COMPONENT"/>
    <property type="match status" value="1"/>
</dbReference>
<organism evidence="3">
    <name type="scientific">freshwater metagenome</name>
    <dbReference type="NCBI Taxonomy" id="449393"/>
    <lineage>
        <taxon>unclassified sequences</taxon>
        <taxon>metagenomes</taxon>
        <taxon>ecological metagenomes</taxon>
    </lineage>
</organism>
<evidence type="ECO:0000259" key="1">
    <source>
        <dbReference type="Pfam" id="PF17831"/>
    </source>
</evidence>
<dbReference type="InterPro" id="IPR051157">
    <property type="entry name" value="PDH/Transketolase"/>
</dbReference>
<dbReference type="Gene3D" id="3.40.50.970">
    <property type="match status" value="1"/>
</dbReference>
<feature type="domain" description="Transketolase-like C-terminal" evidence="2">
    <location>
        <begin position="249"/>
        <end position="382"/>
    </location>
</feature>
<dbReference type="InterPro" id="IPR029061">
    <property type="entry name" value="THDP-binding"/>
</dbReference>
<evidence type="ECO:0000259" key="2">
    <source>
        <dbReference type="Pfam" id="PF22613"/>
    </source>
</evidence>
<dbReference type="InterPro" id="IPR041621">
    <property type="entry name" value="PDH_E1_M"/>
</dbReference>
<dbReference type="Pfam" id="PF17831">
    <property type="entry name" value="PDH_E1_M"/>
    <property type="match status" value="1"/>
</dbReference>
<reference evidence="3" key="1">
    <citation type="submission" date="2020-05" db="EMBL/GenBank/DDBJ databases">
        <authorList>
            <person name="Chiriac C."/>
            <person name="Salcher M."/>
            <person name="Ghai R."/>
            <person name="Kavagutti S V."/>
        </authorList>
    </citation>
    <scope>NUCLEOTIDE SEQUENCE</scope>
</reference>
<dbReference type="Pfam" id="PF22613">
    <property type="entry name" value="Transketolase_C_1"/>
    <property type="match status" value="1"/>
</dbReference>
<dbReference type="PANTHER" id="PTHR43825:SF3">
    <property type="entry name" value="PYRUVATE DEHYDROGENASE E1 COMPONENT"/>
    <property type="match status" value="1"/>
</dbReference>
<sequence length="426" mass="46263">MVRTINPLTLPASDVFSEFTQGSGEQAVSSTMAFTRLLRNLARDTSFGPRVVPIVPDEARTFGMDSLFRELKIYASQGQKYEPVDHDLLLSYAESAQGQILEEGITEAGGMSSWIAAATSYATRGTPMVPFFTFYSMFGFQRVGDLIWQAADARARGFLMGATAGRTTLMGEGLQHQDGHSLLLASTIPACQAYDPAFAYEVAAIVQHGINRMYGTNPADIFYYITLYNENMLMPAQPTQVSVQDIVNGLYQYAPAQSGTAHASLLFSGTAFVAASQAVEILRTQYSIDVDLWSATSYKSLRDDAIEVERWNRLHPEDAPRDSIISSLLGTATTPVVAVTDFMRIVSEQVAPYIPHRSFTALGTDGMGRSDTREALRAFFGTDAAHIVVAVLHSLIGSHGITAASVTQAMNSLGIDPEALHSLSRD</sequence>
<name>A0A6J6H9K2_9ZZZZ</name>
<accession>A0A6J6H9K2</accession>
<dbReference type="InterPro" id="IPR009014">
    <property type="entry name" value="Transketo_C/PFOR_II"/>
</dbReference>
<feature type="domain" description="Pyruvate dehydrogenase E1 component middle" evidence="1">
    <location>
        <begin position="15"/>
        <end position="232"/>
    </location>
</feature>
<protein>
    <submittedName>
        <fullName evidence="3">Unannotated protein</fullName>
    </submittedName>
</protein>
<dbReference type="SUPFAM" id="SSF52922">
    <property type="entry name" value="TK C-terminal domain-like"/>
    <property type="match status" value="1"/>
</dbReference>
<dbReference type="EMBL" id="CAEZUL010000201">
    <property type="protein sequence ID" value="CAB4610392.1"/>
    <property type="molecule type" value="Genomic_DNA"/>
</dbReference>
<proteinExistence type="predicted"/>
<dbReference type="InterPro" id="IPR055152">
    <property type="entry name" value="Transketolase-like_C_2"/>
</dbReference>
<dbReference type="AlphaFoldDB" id="A0A6J6H9K2"/>